<proteinExistence type="predicted"/>
<evidence type="ECO:0000313" key="1">
    <source>
        <dbReference type="EMBL" id="ALO48151.1"/>
    </source>
</evidence>
<name>A0A0S2KIK6_9BACT</name>
<dbReference type="Gene3D" id="3.30.470.20">
    <property type="entry name" value="ATP-grasp fold, B domain"/>
    <property type="match status" value="1"/>
</dbReference>
<evidence type="ECO:0008006" key="3">
    <source>
        <dbReference type="Google" id="ProtNLM"/>
    </source>
</evidence>
<dbReference type="EMBL" id="CP013195">
    <property type="protein sequence ID" value="ALO48151.1"/>
    <property type="molecule type" value="Genomic_DNA"/>
</dbReference>
<accession>A0A0S2KIK6</accession>
<gene>
    <name evidence="1" type="ORF">AS203_02815</name>
</gene>
<evidence type="ECO:0000313" key="2">
    <source>
        <dbReference type="Proteomes" id="UP000056252"/>
    </source>
</evidence>
<reference evidence="2" key="1">
    <citation type="submission" date="2015-11" db="EMBL/GenBank/DDBJ databases">
        <authorList>
            <person name="Holder M.E."/>
            <person name="Ajami N.J."/>
            <person name="Petrosino J.F."/>
        </authorList>
    </citation>
    <scope>NUCLEOTIDE SEQUENCE [LARGE SCALE GENOMIC DNA]</scope>
    <source>
        <strain evidence="2">F0113</strain>
    </source>
</reference>
<dbReference type="Proteomes" id="UP000056252">
    <property type="component" value="Chromosome"/>
</dbReference>
<dbReference type="SUPFAM" id="SSF56059">
    <property type="entry name" value="Glutathione synthetase ATP-binding domain-like"/>
    <property type="match status" value="1"/>
</dbReference>
<keyword evidence="2" id="KW-1185">Reference proteome</keyword>
<dbReference type="STRING" id="76123.AS203_02815"/>
<dbReference type="eggNOG" id="COG0189">
    <property type="taxonomic scope" value="Bacteria"/>
</dbReference>
<sequence length="263" mass="29548">MRFDRRIIAVRRADRFSPNSVENDRAILQAVIDRLGSDIPIIDEEQLMPETTADFFVSMGRLPRTTALLRRQEKHGAVVVNSGVGVENCVRSKLDALMRRENYPMPPLESDSGYWLKRGDAAAQSKDDVVFCRDKSALEAARKIFAARGVTDIVISSNVEGDLIKFYAVSGGFFRYYYPSDDGQFKFADERLNGPAHHYAFDVGKLQKTVAKLADRIGIDVYGGDAIIDVRGQMYIIDFNDWPSFSRCRDAAAEAIVSYLKTK</sequence>
<dbReference type="KEGG" id="peo:AS203_02815"/>
<dbReference type="RefSeq" id="WP_025066287.1">
    <property type="nucleotide sequence ID" value="NZ_CP013195.1"/>
</dbReference>
<dbReference type="OrthoDB" id="9799627at2"/>
<dbReference type="AlphaFoldDB" id="A0A0S2KIK6"/>
<protein>
    <recommendedName>
        <fullName evidence="3">Glutathione synthase</fullName>
    </recommendedName>
</protein>
<organism evidence="1 2">
    <name type="scientific">Hoylesella enoeca</name>
    <dbReference type="NCBI Taxonomy" id="76123"/>
    <lineage>
        <taxon>Bacteria</taxon>
        <taxon>Pseudomonadati</taxon>
        <taxon>Bacteroidota</taxon>
        <taxon>Bacteroidia</taxon>
        <taxon>Bacteroidales</taxon>
        <taxon>Prevotellaceae</taxon>
        <taxon>Hoylesella</taxon>
    </lineage>
</organism>